<protein>
    <submittedName>
        <fullName evidence="1">Uncharacterized protein</fullName>
    </submittedName>
</protein>
<dbReference type="AlphaFoldDB" id="A0A6A5Y7J6"/>
<proteinExistence type="predicted"/>
<reference evidence="1" key="1">
    <citation type="journal article" date="2020" name="Stud. Mycol.">
        <title>101 Dothideomycetes genomes: a test case for predicting lifestyles and emergence of pathogens.</title>
        <authorList>
            <person name="Haridas S."/>
            <person name="Albert R."/>
            <person name="Binder M."/>
            <person name="Bloem J."/>
            <person name="Labutti K."/>
            <person name="Salamov A."/>
            <person name="Andreopoulos B."/>
            <person name="Baker S."/>
            <person name="Barry K."/>
            <person name="Bills G."/>
            <person name="Bluhm B."/>
            <person name="Cannon C."/>
            <person name="Castanera R."/>
            <person name="Culley D."/>
            <person name="Daum C."/>
            <person name="Ezra D."/>
            <person name="Gonzalez J."/>
            <person name="Henrissat B."/>
            <person name="Kuo A."/>
            <person name="Liang C."/>
            <person name="Lipzen A."/>
            <person name="Lutzoni F."/>
            <person name="Magnuson J."/>
            <person name="Mondo S."/>
            <person name="Nolan M."/>
            <person name="Ohm R."/>
            <person name="Pangilinan J."/>
            <person name="Park H.-J."/>
            <person name="Ramirez L."/>
            <person name="Alfaro M."/>
            <person name="Sun H."/>
            <person name="Tritt A."/>
            <person name="Yoshinaga Y."/>
            <person name="Zwiers L.-H."/>
            <person name="Turgeon B."/>
            <person name="Goodwin S."/>
            <person name="Spatafora J."/>
            <person name="Crous P."/>
            <person name="Grigoriev I."/>
        </authorList>
    </citation>
    <scope>NUCLEOTIDE SEQUENCE</scope>
    <source>
        <strain evidence="1">CBS 175.79</strain>
    </source>
</reference>
<dbReference type="GeneID" id="54283842"/>
<dbReference type="EMBL" id="ML978066">
    <property type="protein sequence ID" value="KAF2020721.1"/>
    <property type="molecule type" value="Genomic_DNA"/>
</dbReference>
<keyword evidence="2" id="KW-1185">Reference proteome</keyword>
<gene>
    <name evidence="1" type="ORF">BU24DRAFT_416414</name>
</gene>
<sequence>MCKVSPRKVFSSSSLLLSPRGLCFGYNSCEWKGYERTGTLVRPGIVMMQVQKRLMNSGGTVASVIDNYLLGNVIFHHRARFEWYYNESTLW</sequence>
<name>A0A6A5Y7J6_9PLEO</name>
<evidence type="ECO:0000313" key="2">
    <source>
        <dbReference type="Proteomes" id="UP000799778"/>
    </source>
</evidence>
<evidence type="ECO:0000313" key="1">
    <source>
        <dbReference type="EMBL" id="KAF2020721.1"/>
    </source>
</evidence>
<organism evidence="1 2">
    <name type="scientific">Aaosphaeria arxii CBS 175.79</name>
    <dbReference type="NCBI Taxonomy" id="1450172"/>
    <lineage>
        <taxon>Eukaryota</taxon>
        <taxon>Fungi</taxon>
        <taxon>Dikarya</taxon>
        <taxon>Ascomycota</taxon>
        <taxon>Pezizomycotina</taxon>
        <taxon>Dothideomycetes</taxon>
        <taxon>Pleosporomycetidae</taxon>
        <taxon>Pleosporales</taxon>
        <taxon>Pleosporales incertae sedis</taxon>
        <taxon>Aaosphaeria</taxon>
    </lineage>
</organism>
<accession>A0A6A5Y7J6</accession>
<dbReference type="RefSeq" id="XP_033389060.1">
    <property type="nucleotide sequence ID" value="XM_033526445.1"/>
</dbReference>
<dbReference type="Proteomes" id="UP000799778">
    <property type="component" value="Unassembled WGS sequence"/>
</dbReference>